<keyword evidence="5 6" id="KW-0472">Membrane</keyword>
<evidence type="ECO:0000256" key="3">
    <source>
        <dbReference type="ARBA" id="ARBA00022692"/>
    </source>
</evidence>
<dbReference type="Proteomes" id="UP001157186">
    <property type="component" value="Unassembled WGS sequence"/>
</dbReference>
<dbReference type="InterPro" id="IPR001123">
    <property type="entry name" value="LeuE-type"/>
</dbReference>
<feature type="transmembrane region" description="Helical" evidence="6">
    <location>
        <begin position="80"/>
        <end position="97"/>
    </location>
</feature>
<protein>
    <submittedName>
        <fullName evidence="7">Lysine transporter LysE</fullName>
    </submittedName>
</protein>
<keyword evidence="4 6" id="KW-1133">Transmembrane helix</keyword>
<comment type="caution">
    <text evidence="7">The sequence shown here is derived from an EMBL/GenBank/DDBJ whole genome shotgun (WGS) entry which is preliminary data.</text>
</comment>
<name>A0ABQ6GXF9_9GAMM</name>
<dbReference type="PANTHER" id="PTHR30086">
    <property type="entry name" value="ARGININE EXPORTER PROTEIN ARGO"/>
    <property type="match status" value="1"/>
</dbReference>
<evidence type="ECO:0000256" key="1">
    <source>
        <dbReference type="ARBA" id="ARBA00004651"/>
    </source>
</evidence>
<feature type="transmembrane region" description="Helical" evidence="6">
    <location>
        <begin position="142"/>
        <end position="171"/>
    </location>
</feature>
<feature type="transmembrane region" description="Helical" evidence="6">
    <location>
        <begin position="45"/>
        <end position="68"/>
    </location>
</feature>
<reference evidence="7 8" key="1">
    <citation type="submission" date="2023-03" db="EMBL/GenBank/DDBJ databases">
        <title>Draft genome sequence of Thalassotalea insulae KCTC 62186T.</title>
        <authorList>
            <person name="Sawabe T."/>
        </authorList>
    </citation>
    <scope>NUCLEOTIDE SEQUENCE [LARGE SCALE GENOMIC DNA]</scope>
    <source>
        <strain evidence="7 8">KCTC 62186</strain>
    </source>
</reference>
<evidence type="ECO:0000313" key="7">
    <source>
        <dbReference type="EMBL" id="GLX79210.1"/>
    </source>
</evidence>
<sequence length="201" mass="21962">MNEQLMALLLPLTVFTITATSTPGPNNMLLSANGARFGFRASMPFLLGIRFGNLLLVLLLSLGLGALFTHYPNAQQGLKVLCIGYLLYLAAKIALATPELDSQSQTRPLGFWHGAGFQFINPKTWMTGLSCLSAFTLVGDDYFYSVLMVMVAWSLTGLVGSVFWVCCGVAMRRVLKSPGHWKMFNFTLALAIVASIFLIVK</sequence>
<evidence type="ECO:0000256" key="4">
    <source>
        <dbReference type="ARBA" id="ARBA00022989"/>
    </source>
</evidence>
<organism evidence="7 8">
    <name type="scientific">Thalassotalea insulae</name>
    <dbReference type="NCBI Taxonomy" id="2056778"/>
    <lineage>
        <taxon>Bacteria</taxon>
        <taxon>Pseudomonadati</taxon>
        <taxon>Pseudomonadota</taxon>
        <taxon>Gammaproteobacteria</taxon>
        <taxon>Alteromonadales</taxon>
        <taxon>Colwelliaceae</taxon>
        <taxon>Thalassotalea</taxon>
    </lineage>
</organism>
<evidence type="ECO:0000256" key="6">
    <source>
        <dbReference type="SAM" id="Phobius"/>
    </source>
</evidence>
<dbReference type="EMBL" id="BSST01000001">
    <property type="protein sequence ID" value="GLX79210.1"/>
    <property type="molecule type" value="Genomic_DNA"/>
</dbReference>
<dbReference type="PANTHER" id="PTHR30086:SF20">
    <property type="entry name" value="ARGININE EXPORTER PROTEIN ARGO-RELATED"/>
    <property type="match status" value="1"/>
</dbReference>
<keyword evidence="8" id="KW-1185">Reference proteome</keyword>
<proteinExistence type="predicted"/>
<keyword evidence="2" id="KW-1003">Cell membrane</keyword>
<dbReference type="RefSeq" id="WP_284245111.1">
    <property type="nucleotide sequence ID" value="NZ_BSST01000001.1"/>
</dbReference>
<evidence type="ECO:0000256" key="5">
    <source>
        <dbReference type="ARBA" id="ARBA00023136"/>
    </source>
</evidence>
<accession>A0ABQ6GXF9</accession>
<keyword evidence="3 6" id="KW-0812">Transmembrane</keyword>
<feature type="transmembrane region" description="Helical" evidence="6">
    <location>
        <begin position="183"/>
        <end position="200"/>
    </location>
</feature>
<dbReference type="Pfam" id="PF01810">
    <property type="entry name" value="LysE"/>
    <property type="match status" value="1"/>
</dbReference>
<gene>
    <name evidence="7" type="ORF">tinsulaeT_25500</name>
</gene>
<evidence type="ECO:0000256" key="2">
    <source>
        <dbReference type="ARBA" id="ARBA00022475"/>
    </source>
</evidence>
<evidence type="ECO:0000313" key="8">
    <source>
        <dbReference type="Proteomes" id="UP001157186"/>
    </source>
</evidence>
<comment type="subcellular location">
    <subcellularLocation>
        <location evidence="1">Cell membrane</location>
        <topology evidence="1">Multi-pass membrane protein</topology>
    </subcellularLocation>
</comment>